<dbReference type="GeneID" id="25415454"/>
<sequence length="158" mass="18122">MGWLQLNRQQITTSLPEKCPEKEKDSTTTFIENVNTTYTATSQLYPTQPLQTPNSQLPFISPATIATVTADHHVLWLVIDNIIYDCTDFISGHPGGAAVIESFVGKDCSWQFWRFHSREHMQRFGRGLRVGRTKGVRNPFEERVRWVGLRRLGDDGWD</sequence>
<keyword evidence="8" id="KW-1185">Reference proteome</keyword>
<dbReference type="Gene3D" id="3.10.120.10">
    <property type="entry name" value="Cytochrome b5-like heme/steroid binding domain"/>
    <property type="match status" value="1"/>
</dbReference>
<evidence type="ECO:0000256" key="2">
    <source>
        <dbReference type="ARBA" id="ARBA00022723"/>
    </source>
</evidence>
<gene>
    <name evidence="7" type="ORF">M436DRAFT_74340</name>
</gene>
<evidence type="ECO:0000256" key="5">
    <source>
        <dbReference type="RuleBase" id="RU362121"/>
    </source>
</evidence>
<dbReference type="PANTHER" id="PTHR19359:SF95">
    <property type="entry name" value="CYTOCHROME B5 TYPE B"/>
    <property type="match status" value="1"/>
</dbReference>
<evidence type="ECO:0000256" key="3">
    <source>
        <dbReference type="ARBA" id="ARBA00023004"/>
    </source>
</evidence>
<reference evidence="7 8" key="1">
    <citation type="journal article" date="2014" name="BMC Genomics">
        <title>Genome sequencing of four Aureobasidium pullulans varieties: biotechnological potential, stress tolerance, and description of new species.</title>
        <authorList>
            <person name="Gostin Ar C."/>
            <person name="Ohm R.A."/>
            <person name="Kogej T."/>
            <person name="Sonjak S."/>
            <person name="Turk M."/>
            <person name="Zajc J."/>
            <person name="Zalar P."/>
            <person name="Grube M."/>
            <person name="Sun H."/>
            <person name="Han J."/>
            <person name="Sharma A."/>
            <person name="Chiniquy J."/>
            <person name="Ngan C.Y."/>
            <person name="Lipzen A."/>
            <person name="Barry K."/>
            <person name="Grigoriev I.V."/>
            <person name="Gunde-Cimerman N."/>
        </authorList>
    </citation>
    <scope>NUCLEOTIDE SEQUENCE [LARGE SCALE GENOMIC DNA]</scope>
    <source>
        <strain evidence="7 8">CBS 147.97</strain>
    </source>
</reference>
<dbReference type="EMBL" id="KL584714">
    <property type="protein sequence ID" value="KEQ71261.1"/>
    <property type="molecule type" value="Genomic_DNA"/>
</dbReference>
<comment type="similarity">
    <text evidence="4 5">Belongs to the cytochrome b5 family.</text>
</comment>
<dbReference type="OrthoDB" id="260519at2759"/>
<evidence type="ECO:0000256" key="4">
    <source>
        <dbReference type="ARBA" id="ARBA00038168"/>
    </source>
</evidence>
<dbReference type="GO" id="GO:0020037">
    <property type="term" value="F:heme binding"/>
    <property type="evidence" value="ECO:0007669"/>
    <property type="project" value="UniProtKB-UniRule"/>
</dbReference>
<evidence type="ECO:0000259" key="6">
    <source>
        <dbReference type="PROSITE" id="PS50255"/>
    </source>
</evidence>
<dbReference type="PROSITE" id="PS00191">
    <property type="entry name" value="CYTOCHROME_B5_1"/>
    <property type="match status" value="1"/>
</dbReference>
<proteinExistence type="inferred from homology"/>
<dbReference type="GO" id="GO:0046872">
    <property type="term" value="F:metal ion binding"/>
    <property type="evidence" value="ECO:0007669"/>
    <property type="project" value="UniProtKB-UniRule"/>
</dbReference>
<protein>
    <submittedName>
        <fullName evidence="7">Fatty acid desaturas-like protein</fullName>
    </submittedName>
</protein>
<keyword evidence="2 5" id="KW-0479">Metal-binding</keyword>
<evidence type="ECO:0000313" key="7">
    <source>
        <dbReference type="EMBL" id="KEQ71261.1"/>
    </source>
</evidence>
<dbReference type="STRING" id="1043004.A0A074X9G1"/>
<keyword evidence="1 5" id="KW-0349">Heme</keyword>
<evidence type="ECO:0000313" key="8">
    <source>
        <dbReference type="Proteomes" id="UP000027730"/>
    </source>
</evidence>
<dbReference type="Proteomes" id="UP000027730">
    <property type="component" value="Unassembled WGS sequence"/>
</dbReference>
<organism evidence="7 8">
    <name type="scientific">Aureobasidium namibiae CBS 147.97</name>
    <dbReference type="NCBI Taxonomy" id="1043004"/>
    <lineage>
        <taxon>Eukaryota</taxon>
        <taxon>Fungi</taxon>
        <taxon>Dikarya</taxon>
        <taxon>Ascomycota</taxon>
        <taxon>Pezizomycotina</taxon>
        <taxon>Dothideomycetes</taxon>
        <taxon>Dothideomycetidae</taxon>
        <taxon>Dothideales</taxon>
        <taxon>Saccotheciaceae</taxon>
        <taxon>Aureobasidium</taxon>
    </lineage>
</organism>
<dbReference type="SUPFAM" id="SSF55856">
    <property type="entry name" value="Cytochrome b5-like heme/steroid binding domain"/>
    <property type="match status" value="1"/>
</dbReference>
<evidence type="ECO:0000256" key="1">
    <source>
        <dbReference type="ARBA" id="ARBA00022617"/>
    </source>
</evidence>
<dbReference type="HOGENOM" id="CLU_117271_0_0_1"/>
<dbReference type="PANTHER" id="PTHR19359">
    <property type="entry name" value="CYTOCHROME B5"/>
    <property type="match status" value="1"/>
</dbReference>
<dbReference type="GO" id="GO:0016020">
    <property type="term" value="C:membrane"/>
    <property type="evidence" value="ECO:0007669"/>
    <property type="project" value="TreeGrafter"/>
</dbReference>
<dbReference type="InterPro" id="IPR036400">
    <property type="entry name" value="Cyt_B5-like_heme/steroid_sf"/>
</dbReference>
<accession>A0A074X9G1</accession>
<dbReference type="InterPro" id="IPR018506">
    <property type="entry name" value="Cyt_B5_heme-BS"/>
</dbReference>
<dbReference type="PROSITE" id="PS50255">
    <property type="entry name" value="CYTOCHROME_B5_2"/>
    <property type="match status" value="1"/>
</dbReference>
<dbReference type="Pfam" id="PF00173">
    <property type="entry name" value="Cyt-b5"/>
    <property type="match status" value="1"/>
</dbReference>
<dbReference type="InterPro" id="IPR050668">
    <property type="entry name" value="Cytochrome_b5"/>
</dbReference>
<dbReference type="SMART" id="SM01117">
    <property type="entry name" value="Cyt-b5"/>
    <property type="match status" value="1"/>
</dbReference>
<dbReference type="RefSeq" id="XP_013425645.1">
    <property type="nucleotide sequence ID" value="XM_013570191.1"/>
</dbReference>
<dbReference type="AlphaFoldDB" id="A0A074X9G1"/>
<feature type="domain" description="Cytochrome b5 heme-binding" evidence="6">
    <location>
        <begin position="57"/>
        <end position="134"/>
    </location>
</feature>
<name>A0A074X9G1_9PEZI</name>
<keyword evidence="3 5" id="KW-0408">Iron</keyword>
<dbReference type="InterPro" id="IPR001199">
    <property type="entry name" value="Cyt_B5-like_heme/steroid-bd"/>
</dbReference>